<gene>
    <name evidence="1" type="ORF">ERS852580_00039</name>
</gene>
<evidence type="ECO:0008006" key="3">
    <source>
        <dbReference type="Google" id="ProtNLM"/>
    </source>
</evidence>
<dbReference type="AlphaFoldDB" id="A0A173QTF0"/>
<accession>A0A173QTF0</accession>
<sequence length="153" mass="17948">MKQKNTKELDDILGKTHISDFDKFCVEQKDSMNPEQNAFSEYIKDLLKEKKITQQMVFLKADIPEKYGYKLLSGEKHTRQRDIILRICYAAELTLEQTQRALRKYEMPQLYAKIQRDALLMLIFQDRPGGIIEVNELLSKKGMEMLRTSGVQE</sequence>
<name>A0A173QTF0_9FIRM</name>
<dbReference type="Proteomes" id="UP000095673">
    <property type="component" value="Unassembled WGS sequence"/>
</dbReference>
<dbReference type="RefSeq" id="WP_055236604.1">
    <property type="nucleotide sequence ID" value="NZ_CYXM01000001.1"/>
</dbReference>
<evidence type="ECO:0000313" key="2">
    <source>
        <dbReference type="Proteomes" id="UP000095673"/>
    </source>
</evidence>
<proteinExistence type="predicted"/>
<dbReference type="OrthoDB" id="2002608at2"/>
<reference evidence="1 2" key="1">
    <citation type="submission" date="2015-09" db="EMBL/GenBank/DDBJ databases">
        <authorList>
            <consortium name="Pathogen Informatics"/>
        </authorList>
    </citation>
    <scope>NUCLEOTIDE SEQUENCE [LARGE SCALE GENOMIC DNA]</scope>
    <source>
        <strain evidence="1 2">2789STDY5834968</strain>
    </source>
</reference>
<organism evidence="1 2">
    <name type="scientific">Agathobacter rectalis</name>
    <dbReference type="NCBI Taxonomy" id="39491"/>
    <lineage>
        <taxon>Bacteria</taxon>
        <taxon>Bacillati</taxon>
        <taxon>Bacillota</taxon>
        <taxon>Clostridia</taxon>
        <taxon>Lachnospirales</taxon>
        <taxon>Lachnospiraceae</taxon>
        <taxon>Agathobacter</taxon>
    </lineage>
</organism>
<protein>
    <recommendedName>
        <fullName evidence="3">XRE family transcriptional regulator</fullName>
    </recommendedName>
</protein>
<dbReference type="EMBL" id="CYXM01000001">
    <property type="protein sequence ID" value="CUM68862.1"/>
    <property type="molecule type" value="Genomic_DNA"/>
</dbReference>
<evidence type="ECO:0000313" key="1">
    <source>
        <dbReference type="EMBL" id="CUM68862.1"/>
    </source>
</evidence>